<accession>A0A8J2YJK2</accession>
<evidence type="ECO:0000259" key="8">
    <source>
        <dbReference type="Pfam" id="PF01694"/>
    </source>
</evidence>
<keyword evidence="6 7" id="KW-0472">Membrane</keyword>
<keyword evidence="5 7" id="KW-1133">Transmembrane helix</keyword>
<feature type="transmembrane region" description="Helical" evidence="7">
    <location>
        <begin position="20"/>
        <end position="39"/>
    </location>
</feature>
<dbReference type="Pfam" id="PF01694">
    <property type="entry name" value="Rhomboid"/>
    <property type="match status" value="1"/>
</dbReference>
<name>A0A8J2YJK2_9RHOB</name>
<feature type="transmembrane region" description="Helical" evidence="7">
    <location>
        <begin position="80"/>
        <end position="100"/>
    </location>
</feature>
<dbReference type="AlphaFoldDB" id="A0A8J2YJK2"/>
<evidence type="ECO:0000313" key="10">
    <source>
        <dbReference type="Proteomes" id="UP000602745"/>
    </source>
</evidence>
<keyword evidence="4 7" id="KW-0812">Transmembrane</keyword>
<feature type="transmembrane region" description="Helical" evidence="7">
    <location>
        <begin position="44"/>
        <end position="60"/>
    </location>
</feature>
<dbReference type="GO" id="GO:0016020">
    <property type="term" value="C:membrane"/>
    <property type="evidence" value="ECO:0007669"/>
    <property type="project" value="UniProtKB-SubCell"/>
</dbReference>
<protein>
    <submittedName>
        <fullName evidence="9">Rhomboid family intramembrane serine protease</fullName>
    </submittedName>
</protein>
<dbReference type="SUPFAM" id="SSF144091">
    <property type="entry name" value="Rhomboid-like"/>
    <property type="match status" value="1"/>
</dbReference>
<dbReference type="InterPro" id="IPR022764">
    <property type="entry name" value="Peptidase_S54_rhomboid_dom"/>
</dbReference>
<feature type="transmembrane region" description="Helical" evidence="7">
    <location>
        <begin position="138"/>
        <end position="157"/>
    </location>
</feature>
<keyword evidence="2" id="KW-1003">Cell membrane</keyword>
<evidence type="ECO:0000256" key="1">
    <source>
        <dbReference type="ARBA" id="ARBA00004141"/>
    </source>
</evidence>
<organism evidence="9 10">
    <name type="scientific">Agaricicola taiwanensis</name>
    <dbReference type="NCBI Taxonomy" id="591372"/>
    <lineage>
        <taxon>Bacteria</taxon>
        <taxon>Pseudomonadati</taxon>
        <taxon>Pseudomonadota</taxon>
        <taxon>Alphaproteobacteria</taxon>
        <taxon>Rhodobacterales</taxon>
        <taxon>Paracoccaceae</taxon>
        <taxon>Agaricicola</taxon>
    </lineage>
</organism>
<evidence type="ECO:0000256" key="5">
    <source>
        <dbReference type="ARBA" id="ARBA00022989"/>
    </source>
</evidence>
<evidence type="ECO:0000256" key="7">
    <source>
        <dbReference type="SAM" id="Phobius"/>
    </source>
</evidence>
<reference evidence="9" key="2">
    <citation type="submission" date="2020-09" db="EMBL/GenBank/DDBJ databases">
        <authorList>
            <person name="Sun Q."/>
            <person name="Sedlacek I."/>
        </authorList>
    </citation>
    <scope>NUCLEOTIDE SEQUENCE</scope>
    <source>
        <strain evidence="9">CCM 7684</strain>
    </source>
</reference>
<dbReference type="PANTHER" id="PTHR43066:SF26">
    <property type="entry name" value="RHOMBOID PROTEASE GLPG"/>
    <property type="match status" value="1"/>
</dbReference>
<comment type="caution">
    <text evidence="9">The sequence shown here is derived from an EMBL/GenBank/DDBJ whole genome shotgun (WGS) entry which is preliminary data.</text>
</comment>
<evidence type="ECO:0000256" key="6">
    <source>
        <dbReference type="ARBA" id="ARBA00023136"/>
    </source>
</evidence>
<sequence>MNFHSPHHVPRRERAFNAPASVLGLIAAFTVIYAVMAFLPERTYFETIVLFAFFPVRYGGEMIGFPGGVAADLWTFVTYTFLHGGMAHLVLNCVWLLVFGSPVAWRFGTRRFLIFCAVTAAAGALAHLLSHWGDTTPVIGASSVVSGATAAAMRFVFSRGGLSMIGGNRAAGHLPAEPLLVALRNPTVLGFIVVWFVLNLAFGLTAGDIAWEAHVGGFLAGLLLFPLFDPPGRGGYLRAA</sequence>
<dbReference type="Proteomes" id="UP000602745">
    <property type="component" value="Unassembled WGS sequence"/>
</dbReference>
<evidence type="ECO:0000256" key="2">
    <source>
        <dbReference type="ARBA" id="ARBA00022475"/>
    </source>
</evidence>
<dbReference type="InterPro" id="IPR035952">
    <property type="entry name" value="Rhomboid-like_sf"/>
</dbReference>
<proteinExistence type="predicted"/>
<keyword evidence="9" id="KW-0378">Hydrolase</keyword>
<dbReference type="RefSeq" id="WP_188410179.1">
    <property type="nucleotide sequence ID" value="NZ_BMCP01000002.1"/>
</dbReference>
<keyword evidence="3" id="KW-0997">Cell inner membrane</keyword>
<evidence type="ECO:0000256" key="4">
    <source>
        <dbReference type="ARBA" id="ARBA00022692"/>
    </source>
</evidence>
<evidence type="ECO:0000256" key="3">
    <source>
        <dbReference type="ARBA" id="ARBA00022519"/>
    </source>
</evidence>
<dbReference type="GO" id="GO:0004252">
    <property type="term" value="F:serine-type endopeptidase activity"/>
    <property type="evidence" value="ECO:0007669"/>
    <property type="project" value="InterPro"/>
</dbReference>
<dbReference type="PANTHER" id="PTHR43066">
    <property type="entry name" value="RHOMBOID-RELATED PROTEIN"/>
    <property type="match status" value="1"/>
</dbReference>
<gene>
    <name evidence="9" type="ORF">GCM10007276_26400</name>
</gene>
<feature type="domain" description="Peptidase S54 rhomboid" evidence="8">
    <location>
        <begin position="72"/>
        <end position="225"/>
    </location>
</feature>
<evidence type="ECO:0000313" key="9">
    <source>
        <dbReference type="EMBL" id="GGE47884.1"/>
    </source>
</evidence>
<reference evidence="9" key="1">
    <citation type="journal article" date="2014" name="Int. J. Syst. Evol. Microbiol.">
        <title>Complete genome sequence of Corynebacterium casei LMG S-19264T (=DSM 44701T), isolated from a smear-ripened cheese.</title>
        <authorList>
            <consortium name="US DOE Joint Genome Institute (JGI-PGF)"/>
            <person name="Walter F."/>
            <person name="Albersmeier A."/>
            <person name="Kalinowski J."/>
            <person name="Ruckert C."/>
        </authorList>
    </citation>
    <scope>NUCLEOTIDE SEQUENCE</scope>
    <source>
        <strain evidence="9">CCM 7684</strain>
    </source>
</reference>
<keyword evidence="10" id="KW-1185">Reference proteome</keyword>
<keyword evidence="9" id="KW-0645">Protease</keyword>
<comment type="subcellular location">
    <subcellularLocation>
        <location evidence="1">Membrane</location>
        <topology evidence="1">Multi-pass membrane protein</topology>
    </subcellularLocation>
</comment>
<dbReference type="EMBL" id="BMCP01000002">
    <property type="protein sequence ID" value="GGE47884.1"/>
    <property type="molecule type" value="Genomic_DNA"/>
</dbReference>
<feature type="transmembrane region" description="Helical" evidence="7">
    <location>
        <begin position="209"/>
        <end position="228"/>
    </location>
</feature>
<dbReference type="Gene3D" id="1.20.1540.10">
    <property type="entry name" value="Rhomboid-like"/>
    <property type="match status" value="1"/>
</dbReference>
<feature type="transmembrane region" description="Helical" evidence="7">
    <location>
        <begin position="112"/>
        <end position="132"/>
    </location>
</feature>
<dbReference type="GO" id="GO:0006508">
    <property type="term" value="P:proteolysis"/>
    <property type="evidence" value="ECO:0007669"/>
    <property type="project" value="UniProtKB-KW"/>
</dbReference>